<comment type="caution">
    <text evidence="3">The sequence shown here is derived from an EMBL/GenBank/DDBJ whole genome shotgun (WGS) entry which is preliminary data.</text>
</comment>
<keyword evidence="2" id="KW-0732">Signal</keyword>
<dbReference type="InterPro" id="IPR002737">
    <property type="entry name" value="MEMO1_fam"/>
</dbReference>
<sequence length="369" mass="41710">MKKQYVLFFGAAVILAGVCAACNPENKGEPSRIRSVVDTVGFAHRASQMDSVMARIIRYQQPLLQQAEDRAQITAQTTWKLVISPHDDYIYAGYLYPAALRNVRAKTLILFGVAHKARTLGLQDQIIFDGFDAWQGPYGPIKVSSLREQLTGLLPDSLYQINDTMQAMEHSLEALLPFLQYYHRNIEIVPVLVPYMSYERMDRIAPLLAGAINRLSREKGWRWGKDFALIISNDAVHYGDKNWGGKNFARYGADSSGYGKALQHEEEIIRTCLTGSPAAPKVKHFTEYTVQKDDYKQYKWTWCGRYALPFGLLTAYYLQKEQNTKIKGRLIGYGTSIAQKPLPVRDLGMGITAPANIRHWVGYVAVGYE</sequence>
<dbReference type="AlphaFoldDB" id="A0A7V4WUU0"/>
<dbReference type="CDD" id="cd07361">
    <property type="entry name" value="MEMO_like"/>
    <property type="match status" value="1"/>
</dbReference>
<dbReference type="Proteomes" id="UP000885779">
    <property type="component" value="Unassembled WGS sequence"/>
</dbReference>
<feature type="chain" id="PRO_5031193974" evidence="2">
    <location>
        <begin position="21"/>
        <end position="369"/>
    </location>
</feature>
<dbReference type="NCBIfam" id="TIGR04336">
    <property type="entry name" value="AmmeMemoSam_B"/>
    <property type="match status" value="1"/>
</dbReference>
<reference evidence="3" key="1">
    <citation type="journal article" date="2020" name="mSystems">
        <title>Genome- and Community-Level Interaction Insights into Carbon Utilization and Element Cycling Functions of Hydrothermarchaeota in Hydrothermal Sediment.</title>
        <authorList>
            <person name="Zhou Z."/>
            <person name="Liu Y."/>
            <person name="Xu W."/>
            <person name="Pan J."/>
            <person name="Luo Z.H."/>
            <person name="Li M."/>
        </authorList>
    </citation>
    <scope>NUCLEOTIDE SEQUENCE [LARGE SCALE GENOMIC DNA]</scope>
    <source>
        <strain evidence="3">HyVt-577</strain>
    </source>
</reference>
<comment type="similarity">
    <text evidence="1">Belongs to the MEMO1 family.</text>
</comment>
<gene>
    <name evidence="3" type="primary">amrB</name>
    <name evidence="3" type="ORF">ENK44_08290</name>
</gene>
<evidence type="ECO:0000313" key="3">
    <source>
        <dbReference type="EMBL" id="HGY55684.1"/>
    </source>
</evidence>
<accession>A0A7V4WUU0</accession>
<dbReference type="PANTHER" id="PTHR11060">
    <property type="entry name" value="PROTEIN MEMO1"/>
    <property type="match status" value="1"/>
</dbReference>
<name>A0A7V4WUU0_CALAY</name>
<dbReference type="EMBL" id="DRQG01000078">
    <property type="protein sequence ID" value="HGY55684.1"/>
    <property type="molecule type" value="Genomic_DNA"/>
</dbReference>
<feature type="signal peptide" evidence="2">
    <location>
        <begin position="1"/>
        <end position="20"/>
    </location>
</feature>
<dbReference type="Pfam" id="PF01875">
    <property type="entry name" value="Memo"/>
    <property type="match status" value="1"/>
</dbReference>
<evidence type="ECO:0000256" key="2">
    <source>
        <dbReference type="SAM" id="SignalP"/>
    </source>
</evidence>
<organism evidence="3">
    <name type="scientific">Caldithrix abyssi</name>
    <dbReference type="NCBI Taxonomy" id="187145"/>
    <lineage>
        <taxon>Bacteria</taxon>
        <taxon>Pseudomonadati</taxon>
        <taxon>Calditrichota</taxon>
        <taxon>Calditrichia</taxon>
        <taxon>Calditrichales</taxon>
        <taxon>Calditrichaceae</taxon>
        <taxon>Caldithrix</taxon>
    </lineage>
</organism>
<protein>
    <submittedName>
        <fullName evidence="3">AmmeMemoRadiSam system protein B</fullName>
    </submittedName>
</protein>
<dbReference type="Gene3D" id="3.40.830.10">
    <property type="entry name" value="LigB-like"/>
    <property type="match status" value="1"/>
</dbReference>
<dbReference type="PANTHER" id="PTHR11060:SF0">
    <property type="entry name" value="PROTEIN MEMO1"/>
    <property type="match status" value="1"/>
</dbReference>
<proteinExistence type="inferred from homology"/>
<evidence type="ECO:0000256" key="1">
    <source>
        <dbReference type="ARBA" id="ARBA00006315"/>
    </source>
</evidence>